<name>A0A923NJS9_9FIRM</name>
<dbReference type="CDD" id="cd00077">
    <property type="entry name" value="HDc"/>
    <property type="match status" value="1"/>
</dbReference>
<dbReference type="InterPro" id="IPR011006">
    <property type="entry name" value="CheY-like_superfamily"/>
</dbReference>
<evidence type="ECO:0000313" key="6">
    <source>
        <dbReference type="EMBL" id="MBC6678349.1"/>
    </source>
</evidence>
<dbReference type="EMBL" id="JACRYT010000001">
    <property type="protein sequence ID" value="MBC6678349.1"/>
    <property type="molecule type" value="Genomic_DNA"/>
</dbReference>
<dbReference type="PANTHER" id="PTHR45228:SF1">
    <property type="entry name" value="CYCLIC DI-GMP PHOSPHODIESTERASE TM_0186"/>
    <property type="match status" value="1"/>
</dbReference>
<dbReference type="InterPro" id="IPR052020">
    <property type="entry name" value="Cyclic_di-GMP/3'3'-cGAMP_PDE"/>
</dbReference>
<keyword evidence="7" id="KW-1185">Reference proteome</keyword>
<dbReference type="InterPro" id="IPR001789">
    <property type="entry name" value="Sig_transdc_resp-reg_receiver"/>
</dbReference>
<dbReference type="Gene3D" id="3.40.50.2300">
    <property type="match status" value="1"/>
</dbReference>
<dbReference type="PROSITE" id="PS50110">
    <property type="entry name" value="RESPONSE_REGULATORY"/>
    <property type="match status" value="1"/>
</dbReference>
<proteinExistence type="predicted"/>
<dbReference type="InterPro" id="IPR037522">
    <property type="entry name" value="HD_GYP_dom"/>
</dbReference>
<evidence type="ECO:0000256" key="1">
    <source>
        <dbReference type="ARBA" id="ARBA00018672"/>
    </source>
</evidence>
<organism evidence="6 7">
    <name type="scientific">Zhenpiania hominis</name>
    <dbReference type="NCBI Taxonomy" id="2763644"/>
    <lineage>
        <taxon>Bacteria</taxon>
        <taxon>Bacillati</taxon>
        <taxon>Bacillota</taxon>
        <taxon>Clostridia</taxon>
        <taxon>Peptostreptococcales</taxon>
        <taxon>Anaerovoracaceae</taxon>
        <taxon>Zhenpiania</taxon>
    </lineage>
</organism>
<dbReference type="SUPFAM" id="SSF109604">
    <property type="entry name" value="HD-domain/PDEase-like"/>
    <property type="match status" value="1"/>
</dbReference>
<dbReference type="PROSITE" id="PS51832">
    <property type="entry name" value="HD_GYP"/>
    <property type="match status" value="1"/>
</dbReference>
<keyword evidence="3" id="KW-0597">Phosphoprotein</keyword>
<accession>A0A923NJS9</accession>
<evidence type="ECO:0000256" key="2">
    <source>
        <dbReference type="ARBA" id="ARBA00024867"/>
    </source>
</evidence>
<dbReference type="Pfam" id="PF00072">
    <property type="entry name" value="Response_reg"/>
    <property type="match status" value="1"/>
</dbReference>
<evidence type="ECO:0000256" key="3">
    <source>
        <dbReference type="PROSITE-ProRule" id="PRU00169"/>
    </source>
</evidence>
<dbReference type="SMART" id="SM00448">
    <property type="entry name" value="REC"/>
    <property type="match status" value="1"/>
</dbReference>
<dbReference type="SUPFAM" id="SSF52172">
    <property type="entry name" value="CheY-like"/>
    <property type="match status" value="1"/>
</dbReference>
<gene>
    <name evidence="6" type="ORF">H9L42_00695</name>
</gene>
<dbReference type="Gene3D" id="1.10.3210.10">
    <property type="entry name" value="Hypothetical protein af1432"/>
    <property type="match status" value="1"/>
</dbReference>
<dbReference type="Pfam" id="PF13487">
    <property type="entry name" value="HD_5"/>
    <property type="match status" value="1"/>
</dbReference>
<comment type="function">
    <text evidence="2">May play the central regulatory role in sporulation. It may be an element of the effector pathway responsible for the activation of sporulation genes in response to nutritional stress. Spo0A may act in concert with spo0H (a sigma factor) to control the expression of some genes that are critical to the sporulation process.</text>
</comment>
<evidence type="ECO:0000313" key="7">
    <source>
        <dbReference type="Proteomes" id="UP000602647"/>
    </source>
</evidence>
<comment type="caution">
    <text evidence="6">The sequence shown here is derived from an EMBL/GenBank/DDBJ whole genome shotgun (WGS) entry which is preliminary data.</text>
</comment>
<dbReference type="CDD" id="cd00156">
    <property type="entry name" value="REC"/>
    <property type="match status" value="1"/>
</dbReference>
<dbReference type="InterPro" id="IPR003607">
    <property type="entry name" value="HD/PDEase_dom"/>
</dbReference>
<evidence type="ECO:0000259" key="4">
    <source>
        <dbReference type="PROSITE" id="PS50110"/>
    </source>
</evidence>
<evidence type="ECO:0000259" key="5">
    <source>
        <dbReference type="PROSITE" id="PS51832"/>
    </source>
</evidence>
<sequence length="363" mass="40796">MKRNILLIIDDSELDRAILNEIFKKEYHVVLFSDPSSALEFIGQHNKEIAAAIVDVNLAKNDSGIILLKKIHGIENADSIPVILITSDAHENVVVEGMECGAIDFLVKPVNPMLVQARVRNIVASAWPVARQEGNKEASAVSSFCGSSISLDEAVQVARRWQAKMTRMCQYRNFAFIQSIEHIRMLTQSLISAYRKVCPDCGLDYYNATLIEFACAFADIGQLSLPDYIALAGLDQEEPGRSIFRRHTVMGGDLFEHVPSQWEPLATYCREIALYHHEEYDGSGFPAHLSGDAIPLSAQIVHAAMLLDILFRQFALNQDAVECIFLKLEQEEKHRISPAMHKAIRAAEEQLETIRILYRNARF</sequence>
<protein>
    <recommendedName>
        <fullName evidence="1">Stage 0 sporulation protein A homolog</fullName>
    </recommendedName>
</protein>
<feature type="domain" description="Response regulatory" evidence="4">
    <location>
        <begin position="5"/>
        <end position="123"/>
    </location>
</feature>
<reference evidence="6" key="1">
    <citation type="submission" date="2020-08" db="EMBL/GenBank/DDBJ databases">
        <title>Genome public.</title>
        <authorList>
            <person name="Liu C."/>
            <person name="Sun Q."/>
        </authorList>
    </citation>
    <scope>NUCLEOTIDE SEQUENCE</scope>
    <source>
        <strain evidence="6">BX12</strain>
    </source>
</reference>
<dbReference type="RefSeq" id="WP_187301546.1">
    <property type="nucleotide sequence ID" value="NZ_JACRYT010000001.1"/>
</dbReference>
<dbReference type="Proteomes" id="UP000602647">
    <property type="component" value="Unassembled WGS sequence"/>
</dbReference>
<feature type="modified residue" description="4-aspartylphosphate" evidence="3">
    <location>
        <position position="55"/>
    </location>
</feature>
<dbReference type="GO" id="GO:0000160">
    <property type="term" value="P:phosphorelay signal transduction system"/>
    <property type="evidence" value="ECO:0007669"/>
    <property type="project" value="InterPro"/>
</dbReference>
<dbReference type="AlphaFoldDB" id="A0A923NJS9"/>
<feature type="domain" description="HD-GYP" evidence="5">
    <location>
        <begin position="154"/>
        <end position="360"/>
    </location>
</feature>
<dbReference type="PANTHER" id="PTHR45228">
    <property type="entry name" value="CYCLIC DI-GMP PHOSPHODIESTERASE TM_0186-RELATED"/>
    <property type="match status" value="1"/>
</dbReference>